<evidence type="ECO:0000313" key="8">
    <source>
        <dbReference type="EMBL" id="GCB61251.1"/>
    </source>
</evidence>
<keyword evidence="9" id="KW-1185">Reference proteome</keyword>
<proteinExistence type="predicted"/>
<dbReference type="CDD" id="cd20336">
    <property type="entry name" value="Rcat_RBR"/>
    <property type="match status" value="1"/>
</dbReference>
<dbReference type="GO" id="GO:0016567">
    <property type="term" value="P:protein ubiquitination"/>
    <property type="evidence" value="ECO:0007669"/>
    <property type="project" value="InterPro"/>
</dbReference>
<dbReference type="EMBL" id="BFAA01002468">
    <property type="protein sequence ID" value="GCB61251.1"/>
    <property type="molecule type" value="Genomic_DNA"/>
</dbReference>
<dbReference type="FunFam" id="1.20.120.1750:FF:000036">
    <property type="entry name" value="RBR-type E3 ubiquitin transferase"/>
    <property type="match status" value="1"/>
</dbReference>
<dbReference type="AlphaFoldDB" id="A0A401NK13"/>
<evidence type="ECO:0000256" key="2">
    <source>
        <dbReference type="ARBA" id="ARBA00022723"/>
    </source>
</evidence>
<evidence type="ECO:0000256" key="6">
    <source>
        <dbReference type="ARBA" id="ARBA00022833"/>
    </source>
</evidence>
<evidence type="ECO:0000256" key="1">
    <source>
        <dbReference type="ARBA" id="ARBA00022679"/>
    </source>
</evidence>
<organism evidence="8 9">
    <name type="scientific">Scyliorhinus torazame</name>
    <name type="common">Cloudy catshark</name>
    <name type="synonym">Catulus torazame</name>
    <dbReference type="NCBI Taxonomy" id="75743"/>
    <lineage>
        <taxon>Eukaryota</taxon>
        <taxon>Metazoa</taxon>
        <taxon>Chordata</taxon>
        <taxon>Craniata</taxon>
        <taxon>Vertebrata</taxon>
        <taxon>Chondrichthyes</taxon>
        <taxon>Elasmobranchii</taxon>
        <taxon>Galeomorphii</taxon>
        <taxon>Galeoidea</taxon>
        <taxon>Carcharhiniformes</taxon>
        <taxon>Scyliorhinidae</taxon>
        <taxon>Scyliorhinus</taxon>
    </lineage>
</organism>
<dbReference type="SUPFAM" id="SSF57850">
    <property type="entry name" value="RING/U-box"/>
    <property type="match status" value="2"/>
</dbReference>
<dbReference type="STRING" id="75743.A0A401NK13"/>
<evidence type="ECO:0000256" key="5">
    <source>
        <dbReference type="ARBA" id="ARBA00022786"/>
    </source>
</evidence>
<sequence>MTLFAKIDPFDPEVENLDKFVERVLYLFTANKITAEEDPILLKKPEVRRRRRRMEAVEKRYDPKDTTLKFVKRKDGITGDDDTDVLRIEMSCGHAVDPNSLTGWCRSLIDQGHFTFHCPAAQGHTEEKCNAEWSYVEVRRHALLTDEEQRYFEEKVATLAAAKYCDYKWCPGCKSCVEREDLTNLSVRCTICETVNGKNYEFCWQCMKQWKGRGPRSDRCDNEGCTNIQLETLRNCDTKVLPYSNIQKCPKIRACPTCGVLIEHEDMCKYVICTRCHVEFCFACLQTKQICSKSSNYSASCAKPVAPKQTSIPVWNRT</sequence>
<protein>
    <recommendedName>
        <fullName evidence="7">RING-type domain-containing protein</fullName>
    </recommendedName>
</protein>
<dbReference type="OMA" id="QDDKSYD"/>
<keyword evidence="2" id="KW-0479">Metal-binding</keyword>
<keyword evidence="3" id="KW-0677">Repeat</keyword>
<dbReference type="PROSITE" id="PS51873">
    <property type="entry name" value="TRIAD"/>
    <property type="match status" value="1"/>
</dbReference>
<gene>
    <name evidence="8" type="ORF">scyTo_0007015</name>
</gene>
<dbReference type="Gene3D" id="1.20.120.1750">
    <property type="match status" value="1"/>
</dbReference>
<keyword evidence="1" id="KW-0808">Transferase</keyword>
<comment type="caution">
    <text evidence="8">The sequence shown here is derived from an EMBL/GenBank/DDBJ whole genome shotgun (WGS) entry which is preliminary data.</text>
</comment>
<dbReference type="PANTHER" id="PTHR11685">
    <property type="entry name" value="RBR FAMILY RING FINGER AND IBR DOMAIN-CONTAINING"/>
    <property type="match status" value="1"/>
</dbReference>
<evidence type="ECO:0000259" key="7">
    <source>
        <dbReference type="PROSITE" id="PS51873"/>
    </source>
</evidence>
<dbReference type="InterPro" id="IPR031127">
    <property type="entry name" value="E3_UB_ligase_RBR"/>
</dbReference>
<accession>A0A401NK13</accession>
<evidence type="ECO:0000313" key="9">
    <source>
        <dbReference type="Proteomes" id="UP000288216"/>
    </source>
</evidence>
<name>A0A401NK13_SCYTO</name>
<feature type="domain" description="RING-type" evidence="7">
    <location>
        <begin position="71"/>
        <end position="305"/>
    </location>
</feature>
<dbReference type="GO" id="GO:0008270">
    <property type="term" value="F:zinc ion binding"/>
    <property type="evidence" value="ECO:0007669"/>
    <property type="project" value="UniProtKB-KW"/>
</dbReference>
<dbReference type="Proteomes" id="UP000288216">
    <property type="component" value="Unassembled WGS sequence"/>
</dbReference>
<keyword evidence="5" id="KW-0833">Ubl conjugation pathway</keyword>
<dbReference type="InterPro" id="IPR044066">
    <property type="entry name" value="TRIAD_supradom"/>
</dbReference>
<keyword evidence="4" id="KW-0863">Zinc-finger</keyword>
<dbReference type="OrthoDB" id="419317at2759"/>
<reference evidence="8 9" key="1">
    <citation type="journal article" date="2018" name="Nat. Ecol. Evol.">
        <title>Shark genomes provide insights into elasmobranch evolution and the origin of vertebrates.</title>
        <authorList>
            <person name="Hara Y"/>
            <person name="Yamaguchi K"/>
            <person name="Onimaru K"/>
            <person name="Kadota M"/>
            <person name="Koyanagi M"/>
            <person name="Keeley SD"/>
            <person name="Tatsumi K"/>
            <person name="Tanaka K"/>
            <person name="Motone F"/>
            <person name="Kageyama Y"/>
            <person name="Nozu R"/>
            <person name="Adachi N"/>
            <person name="Nishimura O"/>
            <person name="Nakagawa R"/>
            <person name="Tanegashima C"/>
            <person name="Kiyatake I"/>
            <person name="Matsumoto R"/>
            <person name="Murakumo K"/>
            <person name="Nishida K"/>
            <person name="Terakita A"/>
            <person name="Kuratani S"/>
            <person name="Sato K"/>
            <person name="Hyodo S Kuraku.S."/>
        </authorList>
    </citation>
    <scope>NUCLEOTIDE SEQUENCE [LARGE SCALE GENOMIC DNA]</scope>
</reference>
<keyword evidence="6" id="KW-0862">Zinc</keyword>
<evidence type="ECO:0000256" key="3">
    <source>
        <dbReference type="ARBA" id="ARBA00022737"/>
    </source>
</evidence>
<dbReference type="GO" id="GO:0004842">
    <property type="term" value="F:ubiquitin-protein transferase activity"/>
    <property type="evidence" value="ECO:0007669"/>
    <property type="project" value="InterPro"/>
</dbReference>
<evidence type="ECO:0000256" key="4">
    <source>
        <dbReference type="ARBA" id="ARBA00022771"/>
    </source>
</evidence>